<evidence type="ECO:0000256" key="10">
    <source>
        <dbReference type="HAMAP-Rule" id="MF_00685"/>
    </source>
</evidence>
<dbReference type="GO" id="GO:0004553">
    <property type="term" value="F:hydrolase activity, hydrolyzing O-glycosyl compounds"/>
    <property type="evidence" value="ECO:0007669"/>
    <property type="project" value="InterPro"/>
</dbReference>
<dbReference type="Pfam" id="PF00128">
    <property type="entry name" value="Alpha-amylase"/>
    <property type="match status" value="1"/>
</dbReference>
<evidence type="ECO:0000259" key="13">
    <source>
        <dbReference type="SMART" id="SM00642"/>
    </source>
</evidence>
<dbReference type="GO" id="GO:0005829">
    <property type="term" value="C:cytosol"/>
    <property type="evidence" value="ECO:0007669"/>
    <property type="project" value="TreeGrafter"/>
</dbReference>
<dbReference type="Gene3D" id="2.60.40.1180">
    <property type="entry name" value="Golgi alpha-mannosidase II"/>
    <property type="match status" value="1"/>
</dbReference>
<evidence type="ECO:0000256" key="12">
    <source>
        <dbReference type="SAM" id="MobiDB-lite"/>
    </source>
</evidence>
<dbReference type="PANTHER" id="PTHR43651">
    <property type="entry name" value="1,4-ALPHA-GLUCAN-BRANCHING ENZYME"/>
    <property type="match status" value="1"/>
</dbReference>
<feature type="compositionally biased region" description="Basic and acidic residues" evidence="12">
    <location>
        <begin position="755"/>
        <end position="782"/>
    </location>
</feature>
<dbReference type="SUPFAM" id="SSF81296">
    <property type="entry name" value="E set domains"/>
    <property type="match status" value="2"/>
</dbReference>
<gene>
    <name evidence="10 14" type="primary">glgB</name>
    <name evidence="14" type="ORF">D5281_05815</name>
</gene>
<comment type="similarity">
    <text evidence="4 10">Belongs to the glycosyl hydrolase 13 family. GlgB subfamily.</text>
</comment>
<dbReference type="SUPFAM" id="SSF51445">
    <property type="entry name" value="(Trans)glycosidases"/>
    <property type="match status" value="1"/>
</dbReference>
<feature type="domain" description="Glycosyl hydrolase family 13 catalytic" evidence="13">
    <location>
        <begin position="254"/>
        <end position="611"/>
    </location>
</feature>
<accession>A0A9X5BDS1</accession>
<dbReference type="Gene3D" id="3.20.20.80">
    <property type="entry name" value="Glycosidases"/>
    <property type="match status" value="1"/>
</dbReference>
<evidence type="ECO:0000256" key="9">
    <source>
        <dbReference type="ARBA" id="ARBA00023277"/>
    </source>
</evidence>
<dbReference type="Pfam" id="PF02806">
    <property type="entry name" value="Alpha-amylase_C"/>
    <property type="match status" value="1"/>
</dbReference>
<dbReference type="GO" id="GO:0003844">
    <property type="term" value="F:1,4-alpha-glucan branching enzyme activity"/>
    <property type="evidence" value="ECO:0007669"/>
    <property type="project" value="UniProtKB-UniRule"/>
</dbReference>
<dbReference type="Proteomes" id="UP001154420">
    <property type="component" value="Unassembled WGS sequence"/>
</dbReference>
<dbReference type="InterPro" id="IPR037439">
    <property type="entry name" value="Branching_enzy"/>
</dbReference>
<dbReference type="InterPro" id="IPR006048">
    <property type="entry name" value="A-amylase/branching_C"/>
</dbReference>
<evidence type="ECO:0000313" key="14">
    <source>
        <dbReference type="EMBL" id="NBJ92116.1"/>
    </source>
</evidence>
<feature type="active site" description="Nucleophile" evidence="10 11">
    <location>
        <position position="412"/>
    </location>
</feature>
<dbReference type="SUPFAM" id="SSF51011">
    <property type="entry name" value="Glycosyl hydrolase domain"/>
    <property type="match status" value="1"/>
</dbReference>
<dbReference type="EC" id="2.4.1.18" evidence="10"/>
<dbReference type="FunFam" id="2.60.40.10:FF:000169">
    <property type="entry name" value="1,4-alpha-glucan branching enzyme GlgB"/>
    <property type="match status" value="1"/>
</dbReference>
<keyword evidence="9 10" id="KW-0119">Carbohydrate metabolism</keyword>
<dbReference type="Pfam" id="PF22019">
    <property type="entry name" value="GlgB_N"/>
    <property type="match status" value="1"/>
</dbReference>
<dbReference type="InterPro" id="IPR017853">
    <property type="entry name" value="GH"/>
</dbReference>
<evidence type="ECO:0000256" key="5">
    <source>
        <dbReference type="ARBA" id="ARBA00022600"/>
    </source>
</evidence>
<comment type="function">
    <text evidence="2 10">Catalyzes the formation of the alpha-1,6-glucosidic linkages in glycogen by scission of a 1,4-alpha-linked oligosaccharide from growing alpha-1,4-glucan chains and the subsequent attachment of the oligosaccharide to the alpha-1,6 position.</text>
</comment>
<organism evidence="14 15">
    <name type="scientific">Parablautia muri</name>
    <dbReference type="NCBI Taxonomy" id="2320879"/>
    <lineage>
        <taxon>Bacteria</taxon>
        <taxon>Bacillati</taxon>
        <taxon>Bacillota</taxon>
        <taxon>Clostridia</taxon>
        <taxon>Lachnospirales</taxon>
        <taxon>Lachnospiraceae</taxon>
        <taxon>Parablautia</taxon>
    </lineage>
</organism>
<dbReference type="NCBIfam" id="NF008967">
    <property type="entry name" value="PRK12313.1"/>
    <property type="match status" value="1"/>
</dbReference>
<dbReference type="GO" id="GO:0005978">
    <property type="term" value="P:glycogen biosynthetic process"/>
    <property type="evidence" value="ECO:0007669"/>
    <property type="project" value="UniProtKB-UniRule"/>
</dbReference>
<dbReference type="SMART" id="SM00642">
    <property type="entry name" value="Aamy"/>
    <property type="match status" value="1"/>
</dbReference>
<feature type="region of interest" description="Disordered" evidence="12">
    <location>
        <begin position="755"/>
        <end position="828"/>
    </location>
</feature>
<dbReference type="GO" id="GO:0043169">
    <property type="term" value="F:cation binding"/>
    <property type="evidence" value="ECO:0007669"/>
    <property type="project" value="InterPro"/>
</dbReference>
<dbReference type="NCBIfam" id="NF003811">
    <property type="entry name" value="PRK05402.1"/>
    <property type="match status" value="1"/>
</dbReference>
<evidence type="ECO:0000256" key="2">
    <source>
        <dbReference type="ARBA" id="ARBA00002953"/>
    </source>
</evidence>
<dbReference type="InterPro" id="IPR013780">
    <property type="entry name" value="Glyco_hydro_b"/>
</dbReference>
<dbReference type="InterPro" id="IPR006407">
    <property type="entry name" value="GlgB"/>
</dbReference>
<dbReference type="OrthoDB" id="9800174at2"/>
<evidence type="ECO:0000256" key="11">
    <source>
        <dbReference type="PIRSR" id="PIRSR000463-1"/>
    </source>
</evidence>
<keyword evidence="15" id="KW-1185">Reference proteome</keyword>
<comment type="pathway">
    <text evidence="3 10">Glycan biosynthesis; glycogen biosynthesis.</text>
</comment>
<dbReference type="RefSeq" id="WP_160559188.1">
    <property type="nucleotide sequence ID" value="NZ_QZDT01000006.1"/>
</dbReference>
<dbReference type="CDD" id="cd22249">
    <property type="entry name" value="UDM1_RNF168_RNF169-like"/>
    <property type="match status" value="1"/>
</dbReference>
<evidence type="ECO:0000313" key="15">
    <source>
        <dbReference type="Proteomes" id="UP001154420"/>
    </source>
</evidence>
<dbReference type="InterPro" id="IPR054169">
    <property type="entry name" value="GlgB_N"/>
</dbReference>
<comment type="subunit">
    <text evidence="10">Monomer.</text>
</comment>
<feature type="compositionally biased region" description="Basic and acidic residues" evidence="12">
    <location>
        <begin position="790"/>
        <end position="821"/>
    </location>
</feature>
<dbReference type="Pfam" id="PF02922">
    <property type="entry name" value="CBM_48"/>
    <property type="match status" value="1"/>
</dbReference>
<dbReference type="InterPro" id="IPR006047">
    <property type="entry name" value="GH13_cat_dom"/>
</dbReference>
<evidence type="ECO:0000256" key="4">
    <source>
        <dbReference type="ARBA" id="ARBA00009000"/>
    </source>
</evidence>
<dbReference type="PIRSF" id="PIRSF000463">
    <property type="entry name" value="GlgB"/>
    <property type="match status" value="1"/>
</dbReference>
<evidence type="ECO:0000256" key="8">
    <source>
        <dbReference type="ARBA" id="ARBA00023056"/>
    </source>
</evidence>
<dbReference type="InterPro" id="IPR004193">
    <property type="entry name" value="Glyco_hydro_13_N"/>
</dbReference>
<evidence type="ECO:0000256" key="6">
    <source>
        <dbReference type="ARBA" id="ARBA00022676"/>
    </source>
</evidence>
<dbReference type="PANTHER" id="PTHR43651:SF3">
    <property type="entry name" value="1,4-ALPHA-GLUCAN-BRANCHING ENZYME"/>
    <property type="match status" value="1"/>
</dbReference>
<keyword evidence="6 10" id="KW-0328">Glycosyltransferase</keyword>
<dbReference type="Gene3D" id="2.60.40.10">
    <property type="entry name" value="Immunoglobulins"/>
    <property type="match status" value="2"/>
</dbReference>
<keyword evidence="5 10" id="KW-0321">Glycogen metabolism</keyword>
<dbReference type="AlphaFoldDB" id="A0A9X5BDS1"/>
<dbReference type="CDD" id="cd02855">
    <property type="entry name" value="E_set_GBE_prok_N"/>
    <property type="match status" value="1"/>
</dbReference>
<dbReference type="InterPro" id="IPR013783">
    <property type="entry name" value="Ig-like_fold"/>
</dbReference>
<evidence type="ECO:0000256" key="7">
    <source>
        <dbReference type="ARBA" id="ARBA00022679"/>
    </source>
</evidence>
<proteinExistence type="inferred from homology"/>
<reference evidence="14" key="1">
    <citation type="submission" date="2018-09" db="EMBL/GenBank/DDBJ databases">
        <title>Murine metabolic-syndrome-specific gut microbial biobank.</title>
        <authorList>
            <person name="Liu C."/>
        </authorList>
    </citation>
    <scope>NUCLEOTIDE SEQUENCE</scope>
    <source>
        <strain evidence="14">D42-62</strain>
    </source>
</reference>
<evidence type="ECO:0000256" key="1">
    <source>
        <dbReference type="ARBA" id="ARBA00000826"/>
    </source>
</evidence>
<dbReference type="FunFam" id="3.20.20.80:FF:000003">
    <property type="entry name" value="1,4-alpha-glucan branching enzyme GlgB"/>
    <property type="match status" value="1"/>
</dbReference>
<dbReference type="CDD" id="cd11322">
    <property type="entry name" value="AmyAc_Glg_BE"/>
    <property type="match status" value="1"/>
</dbReference>
<evidence type="ECO:0000256" key="3">
    <source>
        <dbReference type="ARBA" id="ARBA00004964"/>
    </source>
</evidence>
<name>A0A9X5BDS1_9FIRM</name>
<comment type="catalytic activity">
    <reaction evidence="1 10">
        <text>Transfers a segment of a (1-&gt;4)-alpha-D-glucan chain to a primary hydroxy group in a similar glucan chain.</text>
        <dbReference type="EC" id="2.4.1.18"/>
    </reaction>
</comment>
<dbReference type="InterPro" id="IPR014756">
    <property type="entry name" value="Ig_E-set"/>
</dbReference>
<keyword evidence="7 10" id="KW-0808">Transferase</keyword>
<dbReference type="HAMAP" id="MF_00685">
    <property type="entry name" value="GlgB"/>
    <property type="match status" value="1"/>
</dbReference>
<feature type="active site" description="Proton donor" evidence="10 11">
    <location>
        <position position="465"/>
    </location>
</feature>
<dbReference type="NCBIfam" id="TIGR01515">
    <property type="entry name" value="branching_enzym"/>
    <property type="match status" value="1"/>
</dbReference>
<comment type="caution">
    <text evidence="14">The sequence shown here is derived from an EMBL/GenBank/DDBJ whole genome shotgun (WGS) entry which is preliminary data.</text>
</comment>
<dbReference type="InterPro" id="IPR044143">
    <property type="entry name" value="GlgB_N_E_set_prok"/>
</dbReference>
<protein>
    <recommendedName>
        <fullName evidence="10">1,4-alpha-glucan branching enzyme GlgB</fullName>
        <ecNumber evidence="10">2.4.1.18</ecNumber>
    </recommendedName>
    <alternativeName>
        <fullName evidence="10">1,4-alpha-D-glucan:1,4-alpha-D-glucan 6-glucosyl-transferase</fullName>
    </alternativeName>
    <alternativeName>
        <fullName evidence="10">Alpha-(1-&gt;4)-glucan branching enzyme</fullName>
    </alternativeName>
    <alternativeName>
        <fullName evidence="10">Glycogen branching enzyme</fullName>
        <shortName evidence="10">BE</shortName>
    </alternativeName>
</protein>
<dbReference type="EMBL" id="QZDT01000006">
    <property type="protein sequence ID" value="NBJ92116.1"/>
    <property type="molecule type" value="Genomic_DNA"/>
</dbReference>
<sequence length="828" mass="95409">MNDRLYKLMNWPRIEGIIYSEEDKPHEVLGPHVTGKSVLFQTFQPGAREVSLVIENDSKKRKMEMVDESGYFACLVSGKVPDRYEYEVQYKDSQVVCVKDAYRYNIGLTENDIEKFRAGIHYTIYEKLGAHLMTVDGVEGTFFAVWAPNALRVSVVGDFNHWDGRVHQMKRSKEGGVFEIFIPDVKPGECYKFEIKVKGGLTFLKADPYAFGQQLRPETASIVRNISDYKWKDKKWLGEREKHQQENSPISVFEMYLGSFQRNQDTDEYLNYRELAPGVVKYVKEMGYTHVELMPVMEHPLDASWGYQVIGYYAPTARYGTAEDFMYFVDTLHQEGIGVILDWVPAHFPRDTYGLSNFDGTCLYEHADPRQGAHPHWGTLIYNYGRPQVSNYLIANALFWVEKYHIDAIRMDAVASMLYLDYGKRDGEWVANIYGGNENLQAIELLKHLNSVMKKRNPGVLMIAEESTAWPKITGKVEDDGLGFDLKWNMGFMNDFLAYISYDPYFRAHHHNELTFSMVYAYSENFILVFSHDEVVHGKSTLIGKMPGVLEDKFANLRITYTYMMTHPGKKLLFMGQDIGEFREFDETRETEWSLTQHEPHKGLSRLVKDLNALYREKPALYALDTSPEGFEWINCISPEKCMVSFLRKSQKNEEILVVVVNFANTAQEFTIGVPYEGKYKEILNTDAKCYDGLGRINSDVKFVMEEEVDGKPYSFTMESAPLSASIFSYSPYTEKEKEQIEKKKATLAAQLRAEEAKREAESAKAEAEKAREEAEEAKRLAQEAMNRAQEAEKRALQEIKKAQEEMKLAEKMRQEEDARQKASTAKK</sequence>
<keyword evidence="8 10" id="KW-0320">Glycogen biosynthesis</keyword>